<evidence type="ECO:0000259" key="2">
    <source>
        <dbReference type="PROSITE" id="PS50184"/>
    </source>
</evidence>
<dbReference type="EMBL" id="HACG01029246">
    <property type="protein sequence ID" value="CEK76111.1"/>
    <property type="molecule type" value="Transcribed_RNA"/>
</dbReference>
<evidence type="ECO:0000313" key="3">
    <source>
        <dbReference type="EMBL" id="CEK76111.1"/>
    </source>
</evidence>
<evidence type="ECO:0000256" key="1">
    <source>
        <dbReference type="SAM" id="MobiDB-lite"/>
    </source>
</evidence>
<accession>A0A0B7A7Y1</accession>
<sequence length="361" mass="41529">MEDKRIDVTDQPGCEFHGSHYEDGDIFPSNKTALKPKHSNQCVLCACYRGHVICHLKTCLSTLTCQKTMKVDDDCCLQCEQAPSLEDFTKLISDNMNHTLEEGDCLLTTGRQRNGTTWKPVIGQYGEMKCIICACINGQINCGRLQCPEHSDVKCDSSKVDPTGCCKQCTQKSKQKTQTENEEDKCLQTTSDNNQQKKHCMGKLKPSRNKRNRKKNVTENGRVLFQAEMHLNEVLHKLCIGDKSRHLVYHTRTNHFEALAIDLRNEQKIEQIYWTIRKGKFQTTERKYVLDPEEYRRNITVGDILGTVQKKDVKGFLRRLDKAQQKCKRKCKRKMLDKAIKRLRVQDVDLTKSCDVSPSVH</sequence>
<dbReference type="PANTHER" id="PTHR46303:SF1">
    <property type="entry name" value="VWFC DOMAIN-CONTAINING PROTEIN"/>
    <property type="match status" value="1"/>
</dbReference>
<dbReference type="SMART" id="SM00214">
    <property type="entry name" value="VWC"/>
    <property type="match status" value="2"/>
</dbReference>
<dbReference type="GO" id="GO:0036122">
    <property type="term" value="F:BMP binding"/>
    <property type="evidence" value="ECO:0007669"/>
    <property type="project" value="TreeGrafter"/>
</dbReference>
<reference evidence="3" key="1">
    <citation type="submission" date="2014-12" db="EMBL/GenBank/DDBJ databases">
        <title>Insight into the proteome of Arion vulgaris.</title>
        <authorList>
            <person name="Aradska J."/>
            <person name="Bulat T."/>
            <person name="Smidak R."/>
            <person name="Sarate P."/>
            <person name="Gangsoo J."/>
            <person name="Sialana F."/>
            <person name="Bilban M."/>
            <person name="Lubec G."/>
        </authorList>
    </citation>
    <scope>NUCLEOTIDE SEQUENCE</scope>
    <source>
        <tissue evidence="3">Skin</tissue>
    </source>
</reference>
<gene>
    <name evidence="3" type="primary">ORF98517</name>
</gene>
<dbReference type="InterPro" id="IPR045717">
    <property type="entry name" value="CHRDL1/2"/>
</dbReference>
<feature type="compositionally biased region" description="Basic residues" evidence="1">
    <location>
        <begin position="197"/>
        <end position="215"/>
    </location>
</feature>
<dbReference type="Gene3D" id="2.10.70.10">
    <property type="entry name" value="Complement Module, domain 1"/>
    <property type="match status" value="1"/>
</dbReference>
<organism evidence="3">
    <name type="scientific">Arion vulgaris</name>
    <dbReference type="NCBI Taxonomy" id="1028688"/>
    <lineage>
        <taxon>Eukaryota</taxon>
        <taxon>Metazoa</taxon>
        <taxon>Spiralia</taxon>
        <taxon>Lophotrochozoa</taxon>
        <taxon>Mollusca</taxon>
        <taxon>Gastropoda</taxon>
        <taxon>Heterobranchia</taxon>
        <taxon>Euthyneura</taxon>
        <taxon>Panpulmonata</taxon>
        <taxon>Eupulmonata</taxon>
        <taxon>Stylommatophora</taxon>
        <taxon>Helicina</taxon>
        <taxon>Arionoidea</taxon>
        <taxon>Arionidae</taxon>
        <taxon>Arion</taxon>
    </lineage>
</organism>
<protein>
    <recommendedName>
        <fullName evidence="2">VWFC domain-containing protein</fullName>
    </recommendedName>
</protein>
<dbReference type="PANTHER" id="PTHR46303">
    <property type="entry name" value="VWFC DOMAIN-CONTAINING PROTEIN"/>
    <property type="match status" value="1"/>
</dbReference>
<feature type="region of interest" description="Disordered" evidence="1">
    <location>
        <begin position="197"/>
        <end position="216"/>
    </location>
</feature>
<name>A0A0B7A7Y1_9EUPU</name>
<feature type="domain" description="VWFC" evidence="2">
    <location>
        <begin position="12"/>
        <end position="80"/>
    </location>
</feature>
<dbReference type="PROSITE" id="PS50184">
    <property type="entry name" value="VWFC_2"/>
    <property type="match status" value="1"/>
</dbReference>
<dbReference type="GO" id="GO:0030154">
    <property type="term" value="P:cell differentiation"/>
    <property type="evidence" value="ECO:0007669"/>
    <property type="project" value="TreeGrafter"/>
</dbReference>
<dbReference type="GO" id="GO:0005615">
    <property type="term" value="C:extracellular space"/>
    <property type="evidence" value="ECO:0007669"/>
    <property type="project" value="TreeGrafter"/>
</dbReference>
<dbReference type="SUPFAM" id="SSF57603">
    <property type="entry name" value="FnI-like domain"/>
    <property type="match status" value="2"/>
</dbReference>
<dbReference type="GO" id="GO:0030514">
    <property type="term" value="P:negative regulation of BMP signaling pathway"/>
    <property type="evidence" value="ECO:0007669"/>
    <property type="project" value="TreeGrafter"/>
</dbReference>
<dbReference type="InterPro" id="IPR001007">
    <property type="entry name" value="VWF_dom"/>
</dbReference>
<proteinExistence type="predicted"/>
<dbReference type="PROSITE" id="PS01208">
    <property type="entry name" value="VWFC_1"/>
    <property type="match status" value="1"/>
</dbReference>
<dbReference type="AlphaFoldDB" id="A0A0B7A7Y1"/>